<reference evidence="1" key="1">
    <citation type="submission" date="2023-11" db="EMBL/GenBank/DDBJ databases">
        <authorList>
            <person name="Poullet M."/>
        </authorList>
    </citation>
    <scope>NUCLEOTIDE SEQUENCE</scope>
    <source>
        <strain evidence="1">E1834</strain>
    </source>
</reference>
<organism evidence="1 2">
    <name type="scientific">Meloidogyne enterolobii</name>
    <name type="common">Root-knot nematode worm</name>
    <name type="synonym">Meloidogyne mayaguensis</name>
    <dbReference type="NCBI Taxonomy" id="390850"/>
    <lineage>
        <taxon>Eukaryota</taxon>
        <taxon>Metazoa</taxon>
        <taxon>Ecdysozoa</taxon>
        <taxon>Nematoda</taxon>
        <taxon>Chromadorea</taxon>
        <taxon>Rhabditida</taxon>
        <taxon>Tylenchina</taxon>
        <taxon>Tylenchomorpha</taxon>
        <taxon>Tylenchoidea</taxon>
        <taxon>Meloidogynidae</taxon>
        <taxon>Meloidogyninae</taxon>
        <taxon>Meloidogyne</taxon>
    </lineage>
</organism>
<evidence type="ECO:0000313" key="1">
    <source>
        <dbReference type="EMBL" id="CAK5059867.1"/>
    </source>
</evidence>
<dbReference type="EMBL" id="CAVMJV010000017">
    <property type="protein sequence ID" value="CAK5059867.1"/>
    <property type="molecule type" value="Genomic_DNA"/>
</dbReference>
<evidence type="ECO:0000313" key="2">
    <source>
        <dbReference type="Proteomes" id="UP001497535"/>
    </source>
</evidence>
<sequence length="78" mass="9133">MASSFRLTGTALRELRIHLCQKSPESNGVRQFIENDYVDLKKGNRYEYGIEKSISVENESREKVFEIIKNLAERRNVK</sequence>
<keyword evidence="2" id="KW-1185">Reference proteome</keyword>
<accession>A0ACB0YS87</accession>
<proteinExistence type="predicted"/>
<protein>
    <submittedName>
        <fullName evidence="1">Uncharacterized protein</fullName>
    </submittedName>
</protein>
<dbReference type="Proteomes" id="UP001497535">
    <property type="component" value="Unassembled WGS sequence"/>
</dbReference>
<name>A0ACB0YS87_MELEN</name>
<gene>
    <name evidence="1" type="ORF">MENTE1834_LOCUS15826</name>
</gene>
<comment type="caution">
    <text evidence="1">The sequence shown here is derived from an EMBL/GenBank/DDBJ whole genome shotgun (WGS) entry which is preliminary data.</text>
</comment>